<dbReference type="GO" id="GO:0120147">
    <property type="term" value="F:formylglycine-generating oxidase activity"/>
    <property type="evidence" value="ECO:0007669"/>
    <property type="project" value="TreeGrafter"/>
</dbReference>
<feature type="non-terminal residue" evidence="2">
    <location>
        <position position="373"/>
    </location>
</feature>
<dbReference type="RefSeq" id="WP_165774728.1">
    <property type="nucleotide sequence ID" value="NZ_NQWI01000076.1"/>
</dbReference>
<evidence type="ECO:0000313" key="3">
    <source>
        <dbReference type="Proteomes" id="UP000220527"/>
    </source>
</evidence>
<reference evidence="3" key="1">
    <citation type="submission" date="2017-08" db="EMBL/GenBank/DDBJ databases">
        <authorList>
            <person name="Grouzdev D.S."/>
            <person name="Gaisin V.A."/>
            <person name="Rysina M.S."/>
            <person name="Gorlenko V.M."/>
        </authorList>
    </citation>
    <scope>NUCLEOTIDE SEQUENCE [LARGE SCALE GENOMIC DNA]</scope>
    <source>
        <strain evidence="3">Kir15-3F</strain>
    </source>
</reference>
<feature type="domain" description="Sulfatase-modifying factor enzyme-like" evidence="1">
    <location>
        <begin position="195"/>
        <end position="370"/>
    </location>
</feature>
<dbReference type="InterPro" id="IPR042095">
    <property type="entry name" value="SUMF_sf"/>
</dbReference>
<sequence length="373" mass="42299">MLDRYQESWWREVILLCAGHLSQERCWRFLGQLIERGRTPNERADALALAAAALTELEKFKGQGPLTARIQHEALTMLEQQPATAVPAAARVQSGAVLAVVGDPRPGVCTLPPPMVEFAGGSFVIGICKTEIDVVQRDIDAFISNNPNQPVKKTEKSSKEMGFSVLIYTQKNKNQVIQGFYNHFYYQVNDQPLLLRPFALARYLVTNAQYQRFIEAGGYDPTQPWWDVAGRAWLRRNDQATDGLADWQRRRHKQQPAWWTDPRFGKARPNHPLVGISWYEATAFCAWLTHYLRDGSVYRLPSEAEWEYAARGVLRRPYPWGEETPDGERANFAGTHNGTSAVGCFPLGATPEGILDLAGNVWEWTRSEYRSYP</sequence>
<gene>
    <name evidence="2" type="ORF">CJ255_14815</name>
</gene>
<dbReference type="PANTHER" id="PTHR23150:SF19">
    <property type="entry name" value="FORMYLGLYCINE-GENERATING ENZYME"/>
    <property type="match status" value="1"/>
</dbReference>
<organism evidence="2 3">
    <name type="scientific">Candidatus Viridilinea mediisalina</name>
    <dbReference type="NCBI Taxonomy" id="2024553"/>
    <lineage>
        <taxon>Bacteria</taxon>
        <taxon>Bacillati</taxon>
        <taxon>Chloroflexota</taxon>
        <taxon>Chloroflexia</taxon>
        <taxon>Chloroflexales</taxon>
        <taxon>Chloroflexineae</taxon>
        <taxon>Oscillochloridaceae</taxon>
        <taxon>Candidatus Viridilinea</taxon>
    </lineage>
</organism>
<dbReference type="Proteomes" id="UP000220527">
    <property type="component" value="Unassembled WGS sequence"/>
</dbReference>
<dbReference type="InterPro" id="IPR051043">
    <property type="entry name" value="Sulfatase_Mod_Factor_Kinase"/>
</dbReference>
<evidence type="ECO:0000259" key="1">
    <source>
        <dbReference type="Pfam" id="PF03781"/>
    </source>
</evidence>
<dbReference type="InterPro" id="IPR005532">
    <property type="entry name" value="SUMF_dom"/>
</dbReference>
<dbReference type="SUPFAM" id="SSF56436">
    <property type="entry name" value="C-type lectin-like"/>
    <property type="match status" value="1"/>
</dbReference>
<accession>A0A2A6RHE6</accession>
<dbReference type="InterPro" id="IPR016187">
    <property type="entry name" value="CTDL_fold"/>
</dbReference>
<protein>
    <recommendedName>
        <fullName evidence="1">Sulfatase-modifying factor enzyme-like domain-containing protein</fullName>
    </recommendedName>
</protein>
<dbReference type="AlphaFoldDB" id="A0A2A6RHE6"/>
<dbReference type="PANTHER" id="PTHR23150">
    <property type="entry name" value="SULFATASE MODIFYING FACTOR 1, 2"/>
    <property type="match status" value="1"/>
</dbReference>
<dbReference type="Pfam" id="PF03781">
    <property type="entry name" value="FGE-sulfatase"/>
    <property type="match status" value="1"/>
</dbReference>
<proteinExistence type="predicted"/>
<evidence type="ECO:0000313" key="2">
    <source>
        <dbReference type="EMBL" id="PDW02298.1"/>
    </source>
</evidence>
<name>A0A2A6RHE6_9CHLR</name>
<dbReference type="EMBL" id="NQWI01000076">
    <property type="protein sequence ID" value="PDW02298.1"/>
    <property type="molecule type" value="Genomic_DNA"/>
</dbReference>
<keyword evidence="3" id="KW-1185">Reference proteome</keyword>
<comment type="caution">
    <text evidence="2">The sequence shown here is derived from an EMBL/GenBank/DDBJ whole genome shotgun (WGS) entry which is preliminary data.</text>
</comment>
<dbReference type="Gene3D" id="3.90.1580.10">
    <property type="entry name" value="paralog of FGE (formylglycine-generating enzyme)"/>
    <property type="match status" value="1"/>
</dbReference>